<accession>I0BQ82</accession>
<dbReference type="InterPro" id="IPR003788">
    <property type="entry name" value="NDUFAF7"/>
</dbReference>
<sequence>MVTNSGQIEKNASAAAAGELLLGIIRQAMAEQGGLLSFRDYMQLCLYHEPCGYYMRDEEKIGRGGDFYTAASVGSLLGEAVVGYAAAFAEGREGAWTLAEWGGGSGRLAGQVLDWLRESCPEAYGRMTFVSVEVSPYHRRLQAEAWGAHADRIRFLGEDEWLAEGPWPNTLVYSNELPDAMPVYRIVYRSGQWQEIAVGWDEAAGRLAEVLRPVPAGGELASFIEREALPRREGQRFEVPLDALAWLRRVSGSLAPGSVLMTIDYGCEREELYAAHRMHGTLLCYHGHRASDTPLEAPGSRDITSHTAFSALIGEGRECGLAAEELMTQKAFLIRYGRVLEKLQDHDARDPFSPAARRNRAIRQLLIGDSMGELFKVLIQIKGGRGLTL</sequence>
<evidence type="ECO:0000313" key="4">
    <source>
        <dbReference type="Proteomes" id="UP000007392"/>
    </source>
</evidence>
<dbReference type="Pfam" id="PF02636">
    <property type="entry name" value="Methyltransf_28"/>
    <property type="match status" value="1"/>
</dbReference>
<dbReference type="Gene3D" id="3.40.50.12710">
    <property type="match status" value="1"/>
</dbReference>
<keyword evidence="1" id="KW-0489">Methyltransferase</keyword>
<evidence type="ECO:0000256" key="2">
    <source>
        <dbReference type="ARBA" id="ARBA00022679"/>
    </source>
</evidence>
<organism evidence="3 4">
    <name type="scientific">Paenibacillus mucilaginosus K02</name>
    <dbReference type="NCBI Taxonomy" id="997761"/>
    <lineage>
        <taxon>Bacteria</taxon>
        <taxon>Bacillati</taxon>
        <taxon>Bacillota</taxon>
        <taxon>Bacilli</taxon>
        <taxon>Bacillales</taxon>
        <taxon>Paenibacillaceae</taxon>
        <taxon>Paenibacillus</taxon>
    </lineage>
</organism>
<reference evidence="3 4" key="1">
    <citation type="submission" date="2013-06" db="EMBL/GenBank/DDBJ databases">
        <title>Complete genome sequence of Paenibacillus mucilaginosus K02.</title>
        <authorList>
            <person name="Xiao B."/>
            <person name="Sun L."/>
            <person name="Xiao L."/>
            <person name="Lian B."/>
        </authorList>
    </citation>
    <scope>NUCLEOTIDE SEQUENCE [LARGE SCALE GENOMIC DNA]</scope>
    <source>
        <strain evidence="3 4">K02</strain>
    </source>
</reference>
<dbReference type="SUPFAM" id="SSF53335">
    <property type="entry name" value="S-adenosyl-L-methionine-dependent methyltransferases"/>
    <property type="match status" value="1"/>
</dbReference>
<dbReference type="GO" id="GO:0035243">
    <property type="term" value="F:protein-arginine omega-N symmetric methyltransferase activity"/>
    <property type="evidence" value="ECO:0007669"/>
    <property type="project" value="TreeGrafter"/>
</dbReference>
<gene>
    <name evidence="3" type="ORF">B2K_28175</name>
</gene>
<dbReference type="AlphaFoldDB" id="I0BQ82"/>
<dbReference type="EMBL" id="CP003422">
    <property type="protein sequence ID" value="AFH64529.2"/>
    <property type="molecule type" value="Genomic_DNA"/>
</dbReference>
<dbReference type="PANTHER" id="PTHR12049:SF7">
    <property type="entry name" value="PROTEIN ARGININE METHYLTRANSFERASE NDUFAF7, MITOCHONDRIAL"/>
    <property type="match status" value="1"/>
</dbReference>
<dbReference type="PANTHER" id="PTHR12049">
    <property type="entry name" value="PROTEIN ARGININE METHYLTRANSFERASE NDUFAF7, MITOCHONDRIAL"/>
    <property type="match status" value="1"/>
</dbReference>
<dbReference type="GO" id="GO:0032259">
    <property type="term" value="P:methylation"/>
    <property type="evidence" value="ECO:0007669"/>
    <property type="project" value="UniProtKB-KW"/>
</dbReference>
<dbReference type="Proteomes" id="UP000007392">
    <property type="component" value="Chromosome"/>
</dbReference>
<dbReference type="HOGENOM" id="CLU_024840_1_1_9"/>
<keyword evidence="2" id="KW-0808">Transferase</keyword>
<protein>
    <recommendedName>
        <fullName evidence="5">SAM-dependent methyltransferase</fullName>
    </recommendedName>
</protein>
<dbReference type="InterPro" id="IPR029063">
    <property type="entry name" value="SAM-dependent_MTases_sf"/>
</dbReference>
<evidence type="ECO:0008006" key="5">
    <source>
        <dbReference type="Google" id="ProtNLM"/>
    </source>
</evidence>
<dbReference type="InterPro" id="IPR038375">
    <property type="entry name" value="NDUFAF7_sf"/>
</dbReference>
<evidence type="ECO:0000313" key="3">
    <source>
        <dbReference type="EMBL" id="AFH64529.2"/>
    </source>
</evidence>
<name>I0BQ82_9BACL</name>
<proteinExistence type="predicted"/>
<evidence type="ECO:0000256" key="1">
    <source>
        <dbReference type="ARBA" id="ARBA00022603"/>
    </source>
</evidence>
<dbReference type="KEGG" id="pmw:B2K_28175"/>